<dbReference type="InterPro" id="IPR032710">
    <property type="entry name" value="NTF2-like_dom_sf"/>
</dbReference>
<sequence length="75" mass="8136">MDADSRIRASVEEHWRASDRGDVEAEHALYATDAMLDCSQSGERFRGRGTIAAQAAGTRPTGTVSSPTTARLRTR</sequence>
<dbReference type="Gene3D" id="3.10.450.50">
    <property type="match status" value="1"/>
</dbReference>
<dbReference type="EMBL" id="JBIRWM010000009">
    <property type="protein sequence ID" value="MFI2157928.1"/>
    <property type="molecule type" value="Genomic_DNA"/>
</dbReference>
<evidence type="ECO:0000313" key="3">
    <source>
        <dbReference type="EMBL" id="MFI2157928.1"/>
    </source>
</evidence>
<accession>A0ABW7V938</accession>
<gene>
    <name evidence="3" type="ORF">ACH49L_19975</name>
</gene>
<evidence type="ECO:0000259" key="2">
    <source>
        <dbReference type="Pfam" id="PF13577"/>
    </source>
</evidence>
<dbReference type="RefSeq" id="WP_244218152.1">
    <property type="nucleotide sequence ID" value="NZ_JBIRUT010000007.1"/>
</dbReference>
<feature type="compositionally biased region" description="Polar residues" evidence="1">
    <location>
        <begin position="60"/>
        <end position="75"/>
    </location>
</feature>
<organism evidence="3 4">
    <name type="scientific">Streptomyces olivaceoviridis</name>
    <name type="common">Streptomyces corchorusii</name>
    <dbReference type="NCBI Taxonomy" id="1921"/>
    <lineage>
        <taxon>Bacteria</taxon>
        <taxon>Bacillati</taxon>
        <taxon>Actinomycetota</taxon>
        <taxon>Actinomycetes</taxon>
        <taxon>Kitasatosporales</taxon>
        <taxon>Streptomycetaceae</taxon>
        <taxon>Streptomyces</taxon>
    </lineage>
</organism>
<evidence type="ECO:0000313" key="4">
    <source>
        <dbReference type="Proteomes" id="UP001611397"/>
    </source>
</evidence>
<dbReference type="Pfam" id="PF13577">
    <property type="entry name" value="SnoaL_4"/>
    <property type="match status" value="1"/>
</dbReference>
<feature type="region of interest" description="Disordered" evidence="1">
    <location>
        <begin position="51"/>
        <end position="75"/>
    </location>
</feature>
<evidence type="ECO:0000256" key="1">
    <source>
        <dbReference type="SAM" id="MobiDB-lite"/>
    </source>
</evidence>
<feature type="domain" description="SnoaL-like" evidence="2">
    <location>
        <begin position="5"/>
        <end position="61"/>
    </location>
</feature>
<dbReference type="SUPFAM" id="SSF54427">
    <property type="entry name" value="NTF2-like"/>
    <property type="match status" value="1"/>
</dbReference>
<dbReference type="InterPro" id="IPR037401">
    <property type="entry name" value="SnoaL-like"/>
</dbReference>
<comment type="caution">
    <text evidence="3">The sequence shown here is derived from an EMBL/GenBank/DDBJ whole genome shotgun (WGS) entry which is preliminary data.</text>
</comment>
<proteinExistence type="predicted"/>
<protein>
    <submittedName>
        <fullName evidence="3">Nuclear transport factor 2 family protein</fullName>
    </submittedName>
</protein>
<keyword evidence="4" id="KW-1185">Reference proteome</keyword>
<name>A0ABW7V938_STROI</name>
<dbReference type="Proteomes" id="UP001611397">
    <property type="component" value="Unassembled WGS sequence"/>
</dbReference>
<reference evidence="3 4" key="1">
    <citation type="submission" date="2024-10" db="EMBL/GenBank/DDBJ databases">
        <title>The Natural Products Discovery Center: Release of the First 8490 Sequenced Strains for Exploring Actinobacteria Biosynthetic Diversity.</title>
        <authorList>
            <person name="Kalkreuter E."/>
            <person name="Kautsar S.A."/>
            <person name="Yang D."/>
            <person name="Bader C.D."/>
            <person name="Teijaro C.N."/>
            <person name="Fluegel L."/>
            <person name="Davis C.M."/>
            <person name="Simpson J.R."/>
            <person name="Lauterbach L."/>
            <person name="Steele A.D."/>
            <person name="Gui C."/>
            <person name="Meng S."/>
            <person name="Li G."/>
            <person name="Viehrig K."/>
            <person name="Ye F."/>
            <person name="Su P."/>
            <person name="Kiefer A.F."/>
            <person name="Nichols A."/>
            <person name="Cepeda A.J."/>
            <person name="Yan W."/>
            <person name="Fan B."/>
            <person name="Jiang Y."/>
            <person name="Adhikari A."/>
            <person name="Zheng C.-J."/>
            <person name="Schuster L."/>
            <person name="Cowan T.M."/>
            <person name="Smanski M.J."/>
            <person name="Chevrette M.G."/>
            <person name="De Carvalho L.P.S."/>
            <person name="Shen B."/>
        </authorList>
    </citation>
    <scope>NUCLEOTIDE SEQUENCE [LARGE SCALE GENOMIC DNA]</scope>
    <source>
        <strain evidence="3 4">NPDC020295</strain>
    </source>
</reference>